<name>A0A0B7IU49_9FLAO</name>
<dbReference type="EMBL" id="CDOL01000239">
    <property type="protein sequence ID" value="CEN53617.1"/>
    <property type="molecule type" value="Genomic_DNA"/>
</dbReference>
<dbReference type="AlphaFoldDB" id="A0A0B7IU49"/>
<proteinExistence type="predicted"/>
<protein>
    <submittedName>
        <fullName evidence="1">Uncharacterized protein</fullName>
    </submittedName>
</protein>
<accession>A0A0B7IU49</accession>
<sequence>MFVILYKDRVELTKCLRVANKKLSRIYLKGKENLNFNYLLIRFLNLFNIYFQKLFHAKNCI</sequence>
<gene>
    <name evidence="1" type="ORF">CCAND93_50005</name>
</gene>
<organism evidence="1 2">
    <name type="scientific">Capnocytophaga canis</name>
    <dbReference type="NCBI Taxonomy" id="1848903"/>
    <lineage>
        <taxon>Bacteria</taxon>
        <taxon>Pseudomonadati</taxon>
        <taxon>Bacteroidota</taxon>
        <taxon>Flavobacteriia</taxon>
        <taxon>Flavobacteriales</taxon>
        <taxon>Flavobacteriaceae</taxon>
        <taxon>Capnocytophaga</taxon>
    </lineage>
</organism>
<dbReference type="Proteomes" id="UP000038200">
    <property type="component" value="Unassembled WGS sequence"/>
</dbReference>
<evidence type="ECO:0000313" key="2">
    <source>
        <dbReference type="Proteomes" id="UP000038200"/>
    </source>
</evidence>
<evidence type="ECO:0000313" key="1">
    <source>
        <dbReference type="EMBL" id="CEN53617.1"/>
    </source>
</evidence>
<reference evidence="1 2" key="1">
    <citation type="submission" date="2015-01" db="EMBL/GenBank/DDBJ databases">
        <authorList>
            <person name="Xiang T."/>
            <person name="Song Y."/>
            <person name="Huang L."/>
            <person name="Wang B."/>
            <person name="Wu P."/>
        </authorList>
    </citation>
    <scope>NUCLEOTIDE SEQUENCE [LARGE SCALE GENOMIC DNA]</scope>
    <source>
        <strain evidence="1 2">CcD93</strain>
    </source>
</reference>